<evidence type="ECO:0000256" key="1">
    <source>
        <dbReference type="SAM" id="Phobius"/>
    </source>
</evidence>
<dbReference type="EMBL" id="JAFLQW010000613">
    <property type="protein sequence ID" value="MBO0351976.1"/>
    <property type="molecule type" value="Genomic_DNA"/>
</dbReference>
<name>A0ABS3FXX7_9CYAN</name>
<gene>
    <name evidence="2" type="ORF">J0895_23405</name>
</gene>
<proteinExistence type="predicted"/>
<keyword evidence="1" id="KW-0812">Transmembrane</keyword>
<dbReference type="Proteomes" id="UP000664844">
    <property type="component" value="Unassembled WGS sequence"/>
</dbReference>
<evidence type="ECO:0000313" key="2">
    <source>
        <dbReference type="EMBL" id="MBO0351976.1"/>
    </source>
</evidence>
<comment type="caution">
    <text evidence="2">The sequence shown here is derived from an EMBL/GenBank/DDBJ whole genome shotgun (WGS) entry which is preliminary data.</text>
</comment>
<feature type="transmembrane region" description="Helical" evidence="1">
    <location>
        <begin position="48"/>
        <end position="67"/>
    </location>
</feature>
<reference evidence="2 3" key="1">
    <citation type="submission" date="2021-03" db="EMBL/GenBank/DDBJ databases">
        <title>Metabolic Capacity of the Antarctic Cyanobacterium Phormidium pseudopriestleyi that Sustains Oxygenic Photosynthesis in the Presence of Hydrogen Sulfide.</title>
        <authorList>
            <person name="Lumian J.E."/>
            <person name="Jungblut A.D."/>
            <person name="Dillon M.L."/>
            <person name="Hawes I."/>
            <person name="Doran P.T."/>
            <person name="Mackey T.J."/>
            <person name="Dick G.J."/>
            <person name="Grettenberger C.L."/>
            <person name="Sumner D.Y."/>
        </authorList>
    </citation>
    <scope>NUCLEOTIDE SEQUENCE [LARGE SCALE GENOMIC DNA]</scope>
    <source>
        <strain evidence="2 3">FRX01</strain>
    </source>
</reference>
<dbReference type="InterPro" id="IPR047709">
    <property type="entry name" value="HpsJ-like"/>
</dbReference>
<sequence>MNQESVASMSLKVIGVILIISSLVDYVLLAIPFQPGSREWQIAYAAQIVERGIIPLVGIAFLVTGFWMDRSEGGGVANRNPFQDLRFWAFVLSTILGVVFLVVFPLHLNNVRLQRADALQQIREQASQTEGQVLSQLANENVENEITQRRTAIGEQIRQLISNPDQLNEALQSPDVPQQEKDLLEQFQQNPQALDQFLNQQFSSDNLRTQQLTQIRSRQQELESQTKTRLTKLAVQTGISSLLLSVAYSIIGWTGLKSMGSAGGGRRKSMGR</sequence>
<dbReference type="NCBIfam" id="NF038305">
    <property type="entry name" value="HpsJ_fam"/>
    <property type="match status" value="1"/>
</dbReference>
<protein>
    <submittedName>
        <fullName evidence="2">HpsJ family protein</fullName>
    </submittedName>
</protein>
<accession>A0ABS3FXX7</accession>
<keyword evidence="3" id="KW-1185">Reference proteome</keyword>
<organism evidence="2 3">
    <name type="scientific">Phormidium pseudopriestleyi FRX01</name>
    <dbReference type="NCBI Taxonomy" id="1759528"/>
    <lineage>
        <taxon>Bacteria</taxon>
        <taxon>Bacillati</taxon>
        <taxon>Cyanobacteriota</taxon>
        <taxon>Cyanophyceae</taxon>
        <taxon>Oscillatoriophycideae</taxon>
        <taxon>Oscillatoriales</taxon>
        <taxon>Oscillatoriaceae</taxon>
        <taxon>Phormidium</taxon>
    </lineage>
</organism>
<keyword evidence="1" id="KW-1133">Transmembrane helix</keyword>
<feature type="transmembrane region" description="Helical" evidence="1">
    <location>
        <begin position="6"/>
        <end position="28"/>
    </location>
</feature>
<feature type="transmembrane region" description="Helical" evidence="1">
    <location>
        <begin position="87"/>
        <end position="106"/>
    </location>
</feature>
<feature type="transmembrane region" description="Helical" evidence="1">
    <location>
        <begin position="233"/>
        <end position="251"/>
    </location>
</feature>
<keyword evidence="1" id="KW-0472">Membrane</keyword>
<dbReference type="RefSeq" id="WP_207090401.1">
    <property type="nucleotide sequence ID" value="NZ_JAFLQW010000613.1"/>
</dbReference>
<evidence type="ECO:0000313" key="3">
    <source>
        <dbReference type="Proteomes" id="UP000664844"/>
    </source>
</evidence>